<keyword evidence="1" id="KW-0812">Transmembrane</keyword>
<feature type="transmembrane region" description="Helical" evidence="1">
    <location>
        <begin position="9"/>
        <end position="27"/>
    </location>
</feature>
<evidence type="ECO:0000256" key="1">
    <source>
        <dbReference type="SAM" id="Phobius"/>
    </source>
</evidence>
<gene>
    <name evidence="2" type="ORF">LTSESEN_4860</name>
</gene>
<name>G5R5G4_SALSE</name>
<protein>
    <submittedName>
        <fullName evidence="2">Putative exported protein</fullName>
    </submittedName>
</protein>
<accession>G5R5G4</accession>
<evidence type="ECO:0000313" key="2">
    <source>
        <dbReference type="EMBL" id="EHC82683.1"/>
    </source>
</evidence>
<proteinExistence type="predicted"/>
<keyword evidence="1" id="KW-0472">Membrane</keyword>
<dbReference type="Proteomes" id="UP000005065">
    <property type="component" value="Unassembled WGS sequence"/>
</dbReference>
<comment type="caution">
    <text evidence="2">The sequence shown here is derived from an EMBL/GenBank/DDBJ whole genome shotgun (WGS) entry which is preliminary data.</text>
</comment>
<sequence length="396" mass="46338">MSWVITKKFIYIVTIAILFCSVVIYLWSGRPVEIVDVHYYSGKDINILARHFPITDRGKLNWWRENERKILEKYNLPENDFSVYIWDFGDGYQKLSPYDAEDEFYCFPDIKSESKCIKKDIYMSAESGGNYYRMFLFSGSGYFYQPKKDDDKLIENRKKMMISLMISLSNQITPPGSTRIKAMKKITIISLFLILPLKANIIPSISLPDKLSESKYSVRMLRIDARIDYRVETPECKNVKFNDYFFLNENIKELNDKNHVYDPEFYPITLWSCSYSREVYDVGEYGSHIQHIVFDKNIWVIDDDATKTNNKFKPSVLYNISSVNAQGFLIIDENISEMDKTIYEDDNIKKKFYFCMIDGSHALCGAGSLIRKIDNQLIDFTPYILKSLESMEIGVN</sequence>
<dbReference type="AlphaFoldDB" id="G5R5G4"/>
<organism evidence="2 3">
    <name type="scientific">Salmonella enterica subsp. enterica serovar Senftenberg str. A4-543</name>
    <dbReference type="NCBI Taxonomy" id="913082"/>
    <lineage>
        <taxon>Bacteria</taxon>
        <taxon>Pseudomonadati</taxon>
        <taxon>Pseudomonadota</taxon>
        <taxon>Gammaproteobacteria</taxon>
        <taxon>Enterobacterales</taxon>
        <taxon>Enterobacteriaceae</taxon>
        <taxon>Salmonella</taxon>
    </lineage>
</organism>
<dbReference type="BioCyc" id="SENT913082:G120J-4362-MONOMER"/>
<keyword evidence="1" id="KW-1133">Transmembrane helix</keyword>
<evidence type="ECO:0000313" key="3">
    <source>
        <dbReference type="Proteomes" id="UP000005065"/>
    </source>
</evidence>
<dbReference type="EMBL" id="AFCU01001570">
    <property type="protein sequence ID" value="EHC82683.1"/>
    <property type="molecule type" value="Genomic_DNA"/>
</dbReference>
<reference evidence="2 3" key="1">
    <citation type="journal article" date="2011" name="BMC Genomics">
        <title>Genome sequencing reveals diversification of virulence factor content and possible host adaptation in distinct subpopulations of Salmonella enterica.</title>
        <authorList>
            <person name="den Bakker H.C."/>
            <person name="Moreno Switt A.I."/>
            <person name="Govoni G."/>
            <person name="Cummings C.A."/>
            <person name="Ranieri M.L."/>
            <person name="Degoricija L."/>
            <person name="Hoelzer K."/>
            <person name="Rodriguez-Rivera L.D."/>
            <person name="Brown S."/>
            <person name="Bolchacova E."/>
            <person name="Furtado M.R."/>
            <person name="Wiedmann M."/>
        </authorList>
    </citation>
    <scope>NUCLEOTIDE SEQUENCE [LARGE SCALE GENOMIC DNA]</scope>
    <source>
        <strain evidence="2 3">A4-543</strain>
    </source>
</reference>
<dbReference type="PATRIC" id="fig|913082.3.peg.3773"/>
<dbReference type="InterPro" id="IPR010351">
    <property type="entry name" value="DUF943"/>
</dbReference>
<dbReference type="Pfam" id="PF06092">
    <property type="entry name" value="DUF943"/>
    <property type="match status" value="1"/>
</dbReference>